<reference evidence="3 4" key="1">
    <citation type="submission" date="2020-09" db="EMBL/GenBank/DDBJ databases">
        <title>Methylomonas albis sp. nov. and Methylomonas fluvii sp. nov.: Two cold-adapted methanotrophs from the River Elbe and an amended description of Methylovulum psychrotolerans strain Eb1.</title>
        <authorList>
            <person name="Bussmann I.K."/>
            <person name="Klings K.-W."/>
            <person name="Warnstedt J."/>
            <person name="Hoppert M."/>
            <person name="Saborowski A."/>
            <person name="Horn F."/>
            <person name="Liebner S."/>
        </authorList>
    </citation>
    <scope>NUCLEOTIDE SEQUENCE [LARGE SCALE GENOMIC DNA]</scope>
    <source>
        <strain evidence="3 4">EbA</strain>
    </source>
</reference>
<dbReference type="InterPro" id="IPR006860">
    <property type="entry name" value="FecR"/>
</dbReference>
<dbReference type="Gene3D" id="3.55.50.30">
    <property type="match status" value="1"/>
</dbReference>
<dbReference type="InterPro" id="IPR032623">
    <property type="entry name" value="FecR_N"/>
</dbReference>
<sequence length="311" mass="34564">MQNHPNDQDRIAAEAADWVARLGSGEVSDQDRKHFNAWVAQSPEHRALFFELRKHWQSLGNAAEQWQPLAKAPSAGWRAYASAAVLLLTLGLASWHYQLGDYLLADHYTAISKRSQTTLTDGSTLYLNTDSAVAVEFTGQKRQIRLLHGEAEFSVAHDRNRPFTVSAGPDRITALGTDFSVYRNDGLTTVTVFENTVQVEHGNRVIGVLNQGQQQFIDSSTGPSAIERIDSDDARAWRDGKLVFTARPLREVIDQINRHRPGKLLLLNEVAARYPVSGVFKIAELDGAVNTIAETLHLNSMQINGLLTAYY</sequence>
<comment type="caution">
    <text evidence="3">The sequence shown here is derived from an EMBL/GenBank/DDBJ whole genome shotgun (WGS) entry which is preliminary data.</text>
</comment>
<dbReference type="Proteomes" id="UP000652176">
    <property type="component" value="Unassembled WGS sequence"/>
</dbReference>
<evidence type="ECO:0000313" key="3">
    <source>
        <dbReference type="EMBL" id="MBD9355827.1"/>
    </source>
</evidence>
<gene>
    <name evidence="3" type="ORF">IE877_08010</name>
</gene>
<dbReference type="PANTHER" id="PTHR30273:SF2">
    <property type="entry name" value="PROTEIN FECR"/>
    <property type="match status" value="1"/>
</dbReference>
<organism evidence="3 4">
    <name type="scientific">Methylomonas albis</name>
    <dbReference type="NCBI Taxonomy" id="1854563"/>
    <lineage>
        <taxon>Bacteria</taxon>
        <taxon>Pseudomonadati</taxon>
        <taxon>Pseudomonadota</taxon>
        <taxon>Gammaproteobacteria</taxon>
        <taxon>Methylococcales</taxon>
        <taxon>Methylococcaceae</taxon>
        <taxon>Methylomonas</taxon>
    </lineage>
</organism>
<dbReference type="RefSeq" id="WP_192374165.1">
    <property type="nucleotide sequence ID" value="NZ_CAJHIV010000001.1"/>
</dbReference>
<protein>
    <submittedName>
        <fullName evidence="3">FecR family protein</fullName>
    </submittedName>
</protein>
<evidence type="ECO:0000313" key="4">
    <source>
        <dbReference type="Proteomes" id="UP000652176"/>
    </source>
</evidence>
<dbReference type="Pfam" id="PF16220">
    <property type="entry name" value="DUF4880"/>
    <property type="match status" value="1"/>
</dbReference>
<feature type="domain" description="FecR N-terminal" evidence="2">
    <location>
        <begin position="14"/>
        <end position="48"/>
    </location>
</feature>
<evidence type="ECO:0000259" key="2">
    <source>
        <dbReference type="Pfam" id="PF16220"/>
    </source>
</evidence>
<proteinExistence type="predicted"/>
<dbReference type="Gene3D" id="2.60.120.1440">
    <property type="match status" value="1"/>
</dbReference>
<dbReference type="EMBL" id="JACXSS010000001">
    <property type="protein sequence ID" value="MBD9355827.1"/>
    <property type="molecule type" value="Genomic_DNA"/>
</dbReference>
<dbReference type="InterPro" id="IPR012373">
    <property type="entry name" value="Ferrdict_sens_TM"/>
</dbReference>
<feature type="domain" description="FecR protein" evidence="1">
    <location>
        <begin position="108"/>
        <end position="198"/>
    </location>
</feature>
<dbReference type="PIRSF" id="PIRSF018266">
    <property type="entry name" value="FecR"/>
    <property type="match status" value="1"/>
</dbReference>
<accession>A0ABR9CY53</accession>
<evidence type="ECO:0000259" key="1">
    <source>
        <dbReference type="Pfam" id="PF04773"/>
    </source>
</evidence>
<keyword evidence="4" id="KW-1185">Reference proteome</keyword>
<name>A0ABR9CY53_9GAMM</name>
<dbReference type="Pfam" id="PF04773">
    <property type="entry name" value="FecR"/>
    <property type="match status" value="1"/>
</dbReference>
<dbReference type="PANTHER" id="PTHR30273">
    <property type="entry name" value="PERIPLASMIC SIGNAL SENSOR AND SIGMA FACTOR ACTIVATOR FECR-RELATED"/>
    <property type="match status" value="1"/>
</dbReference>